<evidence type="ECO:0000256" key="1">
    <source>
        <dbReference type="ARBA" id="ARBA00022729"/>
    </source>
</evidence>
<dbReference type="PANTHER" id="PTHR10161:SF14">
    <property type="entry name" value="TARTRATE-RESISTANT ACID PHOSPHATASE TYPE 5"/>
    <property type="match status" value="1"/>
</dbReference>
<dbReference type="Gene3D" id="3.60.21.10">
    <property type="match status" value="1"/>
</dbReference>
<evidence type="ECO:0000259" key="4">
    <source>
        <dbReference type="Pfam" id="PF00149"/>
    </source>
</evidence>
<dbReference type="PANTHER" id="PTHR10161">
    <property type="entry name" value="TARTRATE-RESISTANT ACID PHOSPHATASE TYPE 5"/>
    <property type="match status" value="1"/>
</dbReference>
<dbReference type="EMBL" id="HBEM01025752">
    <property type="protein sequence ID" value="CAD8458513.1"/>
    <property type="molecule type" value="Transcribed_RNA"/>
</dbReference>
<evidence type="ECO:0000313" key="5">
    <source>
        <dbReference type="EMBL" id="CAD8458513.1"/>
    </source>
</evidence>
<name>A0A7S0H0V9_9EUKA</name>
<reference evidence="5" key="1">
    <citation type="submission" date="2021-01" db="EMBL/GenBank/DDBJ databases">
        <authorList>
            <person name="Corre E."/>
            <person name="Pelletier E."/>
            <person name="Niang G."/>
            <person name="Scheremetjew M."/>
            <person name="Finn R."/>
            <person name="Kale V."/>
            <person name="Holt S."/>
            <person name="Cochrane G."/>
            <person name="Meng A."/>
            <person name="Brown T."/>
            <person name="Cohen L."/>
        </authorList>
    </citation>
    <scope>NUCLEOTIDE SEQUENCE</scope>
    <source>
        <strain evidence="5">CCMP2058</strain>
    </source>
</reference>
<feature type="signal peptide" evidence="3">
    <location>
        <begin position="1"/>
        <end position="15"/>
    </location>
</feature>
<keyword evidence="1 3" id="KW-0732">Signal</keyword>
<evidence type="ECO:0000256" key="3">
    <source>
        <dbReference type="SAM" id="SignalP"/>
    </source>
</evidence>
<dbReference type="InterPro" id="IPR051558">
    <property type="entry name" value="Metallophosphoesterase_PAP"/>
</dbReference>
<dbReference type="InterPro" id="IPR004843">
    <property type="entry name" value="Calcineurin-like_PHP"/>
</dbReference>
<dbReference type="Pfam" id="PF00149">
    <property type="entry name" value="Metallophos"/>
    <property type="match status" value="1"/>
</dbReference>
<accession>A0A7S0H0V9</accession>
<evidence type="ECO:0000256" key="2">
    <source>
        <dbReference type="ARBA" id="ARBA00022801"/>
    </source>
</evidence>
<gene>
    <name evidence="5" type="ORF">LAMO00422_LOCUS17464</name>
</gene>
<dbReference type="SUPFAM" id="SSF56300">
    <property type="entry name" value="Metallo-dependent phosphatases"/>
    <property type="match status" value="1"/>
</dbReference>
<sequence>MRSHLSLSFVAIVSGFSFLSIGDWGDVGAKTLNPHMGTYSPEFVLAIGDNFYDTGVTGIDDPQFKEKFEDTFTADSLQVPWYVCAGNHDYYGGSKGIQAEMEYTQKNERWHYPSLYFSKDLVGADGTKITLLSIDTWRINGGDTFVAFDPATNKSALRNITEVLTLHAQGAITDGTVKQLLKFFPEMDPSNPIKVSKDADQLQFIEDTLGNSSADWKIVMGHFPVHSATIFEHGDTKSLIKDLKPILENYGVDMYFSGHDHILQHIQLANVSYFGSGAGAREHRGVNPFYKGLKGHHEGTYGFMHHEGNKTSLKTTFVAQDGSEVYTYTITK</sequence>
<dbReference type="GO" id="GO:0016787">
    <property type="term" value="F:hydrolase activity"/>
    <property type="evidence" value="ECO:0007669"/>
    <property type="project" value="UniProtKB-KW"/>
</dbReference>
<proteinExistence type="predicted"/>
<protein>
    <recommendedName>
        <fullName evidence="4">Calcineurin-like phosphoesterase domain-containing protein</fullName>
    </recommendedName>
</protein>
<dbReference type="AlphaFoldDB" id="A0A7S0H0V9"/>
<feature type="chain" id="PRO_5030856810" description="Calcineurin-like phosphoesterase domain-containing protein" evidence="3">
    <location>
        <begin position="16"/>
        <end position="332"/>
    </location>
</feature>
<feature type="domain" description="Calcineurin-like phosphoesterase" evidence="4">
    <location>
        <begin position="21"/>
        <end position="262"/>
    </location>
</feature>
<dbReference type="InterPro" id="IPR029052">
    <property type="entry name" value="Metallo-depent_PP-like"/>
</dbReference>
<keyword evidence="2" id="KW-0378">Hydrolase</keyword>
<organism evidence="5">
    <name type="scientific">Amorphochlora amoebiformis</name>
    <dbReference type="NCBI Taxonomy" id="1561963"/>
    <lineage>
        <taxon>Eukaryota</taxon>
        <taxon>Sar</taxon>
        <taxon>Rhizaria</taxon>
        <taxon>Cercozoa</taxon>
        <taxon>Chlorarachniophyceae</taxon>
        <taxon>Amorphochlora</taxon>
    </lineage>
</organism>